<comment type="similarity">
    <text evidence="2">Belongs to the ligand-gated ion channel (TC 1.A.9) family. Acetylcholine receptor (TC 1.A.9.1) subfamily.</text>
</comment>
<dbReference type="GO" id="GO:0045211">
    <property type="term" value="C:postsynaptic membrane"/>
    <property type="evidence" value="ECO:0007669"/>
    <property type="project" value="UniProtKB-SubCell"/>
</dbReference>
<dbReference type="Pfam" id="PF02931">
    <property type="entry name" value="Neur_chan_LBD"/>
    <property type="match status" value="1"/>
</dbReference>
<keyword evidence="3 17" id="KW-0813">Transport</keyword>
<evidence type="ECO:0000259" key="19">
    <source>
        <dbReference type="Pfam" id="PF02932"/>
    </source>
</evidence>
<dbReference type="PANTHER" id="PTHR18945">
    <property type="entry name" value="NEUROTRANSMITTER GATED ION CHANNEL"/>
    <property type="match status" value="1"/>
</dbReference>
<dbReference type="AlphaFoldDB" id="A0A226DIL7"/>
<keyword evidence="12" id="KW-0325">Glycoprotein</keyword>
<evidence type="ECO:0000256" key="3">
    <source>
        <dbReference type="ARBA" id="ARBA00022448"/>
    </source>
</evidence>
<keyword evidence="5 17" id="KW-0812">Transmembrane</keyword>
<comment type="function">
    <text evidence="1">After binding acetylcholine, the AChR responds by an extensive change in conformation that affects all subunits and leads to opening of an ion-conducting channel across the plasma membrane.</text>
</comment>
<keyword evidence="8 17" id="KW-0406">Ion transport</keyword>
<evidence type="ECO:0000256" key="13">
    <source>
        <dbReference type="ARBA" id="ARBA00023257"/>
    </source>
</evidence>
<feature type="transmembrane region" description="Helical" evidence="17">
    <location>
        <begin position="298"/>
        <end position="322"/>
    </location>
</feature>
<dbReference type="InterPro" id="IPR006201">
    <property type="entry name" value="Neur_channel"/>
</dbReference>
<evidence type="ECO:0000256" key="7">
    <source>
        <dbReference type="ARBA" id="ARBA00023018"/>
    </source>
</evidence>
<dbReference type="FunFam" id="2.70.170.10:FF:000016">
    <property type="entry name" value="Nicotinic acetylcholine receptor subunit"/>
    <property type="match status" value="1"/>
</dbReference>
<dbReference type="CDD" id="cd18997">
    <property type="entry name" value="LGIC_ECD_nAChR"/>
    <property type="match status" value="1"/>
</dbReference>
<evidence type="ECO:0000256" key="17">
    <source>
        <dbReference type="RuleBase" id="RU000687"/>
    </source>
</evidence>
<evidence type="ECO:0000259" key="18">
    <source>
        <dbReference type="Pfam" id="PF02931"/>
    </source>
</evidence>
<keyword evidence="6 17" id="KW-1133">Transmembrane helix</keyword>
<dbReference type="PROSITE" id="PS00236">
    <property type="entry name" value="NEUROTR_ION_CHANNEL"/>
    <property type="match status" value="1"/>
</dbReference>
<feature type="transmembrane region" description="Helical" evidence="17">
    <location>
        <begin position="411"/>
        <end position="432"/>
    </location>
</feature>
<evidence type="ECO:0000256" key="12">
    <source>
        <dbReference type="ARBA" id="ARBA00023180"/>
    </source>
</evidence>
<evidence type="ECO:0000256" key="14">
    <source>
        <dbReference type="ARBA" id="ARBA00023286"/>
    </source>
</evidence>
<feature type="domain" description="Neurotransmitter-gated ion-channel transmembrane" evidence="19">
    <location>
        <begin position="243"/>
        <end position="365"/>
    </location>
</feature>
<dbReference type="GO" id="GO:0004888">
    <property type="term" value="F:transmembrane signaling receptor activity"/>
    <property type="evidence" value="ECO:0007669"/>
    <property type="project" value="InterPro"/>
</dbReference>
<name>A0A226DIL7_FOLCA</name>
<dbReference type="InterPro" id="IPR002394">
    <property type="entry name" value="Nicotinic_acetylcholine_rcpt"/>
</dbReference>
<evidence type="ECO:0000256" key="9">
    <source>
        <dbReference type="ARBA" id="ARBA00023136"/>
    </source>
</evidence>
<evidence type="ECO:0000256" key="8">
    <source>
        <dbReference type="ARBA" id="ARBA00023065"/>
    </source>
</evidence>
<keyword evidence="17" id="KW-0732">Signal</keyword>
<dbReference type="InterPro" id="IPR018000">
    <property type="entry name" value="Neurotransmitter_ion_chnl_CS"/>
</dbReference>
<accession>A0A226DIL7</accession>
<keyword evidence="11 20" id="KW-0675">Receptor</keyword>
<feature type="transmembrane region" description="Helical" evidence="17">
    <location>
        <begin position="237"/>
        <end position="256"/>
    </location>
</feature>
<keyword evidence="7" id="KW-0770">Synapse</keyword>
<feature type="chain" id="PRO_5022253740" evidence="17">
    <location>
        <begin position="20"/>
        <end position="435"/>
    </location>
</feature>
<feature type="transmembrane region" description="Helical" evidence="17">
    <location>
        <begin position="268"/>
        <end position="286"/>
    </location>
</feature>
<evidence type="ECO:0000256" key="15">
    <source>
        <dbReference type="ARBA" id="ARBA00023303"/>
    </source>
</evidence>
<evidence type="ECO:0000256" key="10">
    <source>
        <dbReference type="ARBA" id="ARBA00023157"/>
    </source>
</evidence>
<proteinExistence type="inferred from homology"/>
<evidence type="ECO:0000256" key="4">
    <source>
        <dbReference type="ARBA" id="ARBA00022475"/>
    </source>
</evidence>
<dbReference type="InterPro" id="IPR038050">
    <property type="entry name" value="Neuro_actylchol_rec"/>
</dbReference>
<dbReference type="OMA" id="VLNYCAR"/>
<dbReference type="EMBL" id="LNIX01000019">
    <property type="protein sequence ID" value="OXA44684.1"/>
    <property type="molecule type" value="Genomic_DNA"/>
</dbReference>
<dbReference type="Gene3D" id="1.20.58.390">
    <property type="entry name" value="Neurotransmitter-gated ion-channel transmembrane domain"/>
    <property type="match status" value="1"/>
</dbReference>
<organism evidence="20 21">
    <name type="scientific">Folsomia candida</name>
    <name type="common">Springtail</name>
    <dbReference type="NCBI Taxonomy" id="158441"/>
    <lineage>
        <taxon>Eukaryota</taxon>
        <taxon>Metazoa</taxon>
        <taxon>Ecdysozoa</taxon>
        <taxon>Arthropoda</taxon>
        <taxon>Hexapoda</taxon>
        <taxon>Collembola</taxon>
        <taxon>Entomobryomorpha</taxon>
        <taxon>Isotomoidea</taxon>
        <taxon>Isotomidae</taxon>
        <taxon>Proisotominae</taxon>
        <taxon>Folsomia</taxon>
    </lineage>
</organism>
<keyword evidence="13" id="KW-0628">Postsynaptic cell membrane</keyword>
<evidence type="ECO:0000256" key="2">
    <source>
        <dbReference type="ARBA" id="ARBA00009237"/>
    </source>
</evidence>
<dbReference type="OrthoDB" id="5975154at2759"/>
<dbReference type="Gene3D" id="2.70.170.10">
    <property type="entry name" value="Neurotransmitter-gated ion-channel ligand-binding domain"/>
    <property type="match status" value="1"/>
</dbReference>
<reference evidence="20 21" key="1">
    <citation type="submission" date="2015-12" db="EMBL/GenBank/DDBJ databases">
        <title>The genome of Folsomia candida.</title>
        <authorList>
            <person name="Faddeeva A."/>
            <person name="Derks M.F."/>
            <person name="Anvar Y."/>
            <person name="Smit S."/>
            <person name="Van Straalen N."/>
            <person name="Roelofs D."/>
        </authorList>
    </citation>
    <scope>NUCLEOTIDE SEQUENCE [LARGE SCALE GENOMIC DNA]</scope>
    <source>
        <strain evidence="20 21">VU population</strain>
        <tissue evidence="20">Whole body</tissue>
    </source>
</reference>
<dbReference type="InterPro" id="IPR036734">
    <property type="entry name" value="Neur_chan_lig-bd_sf"/>
</dbReference>
<dbReference type="Pfam" id="PF02932">
    <property type="entry name" value="Neur_chan_memb"/>
    <property type="match status" value="1"/>
</dbReference>
<dbReference type="CDD" id="cd19051">
    <property type="entry name" value="LGIC_TM_cation"/>
    <property type="match status" value="1"/>
</dbReference>
<evidence type="ECO:0000256" key="16">
    <source>
        <dbReference type="ARBA" id="ARBA00034104"/>
    </source>
</evidence>
<keyword evidence="21" id="KW-1185">Reference proteome</keyword>
<dbReference type="PRINTS" id="PR00254">
    <property type="entry name" value="NICOTINICR"/>
</dbReference>
<dbReference type="Proteomes" id="UP000198287">
    <property type="component" value="Unassembled WGS sequence"/>
</dbReference>
<feature type="signal peptide" evidence="17">
    <location>
        <begin position="1"/>
        <end position="19"/>
    </location>
</feature>
<evidence type="ECO:0000256" key="6">
    <source>
        <dbReference type="ARBA" id="ARBA00022989"/>
    </source>
</evidence>
<evidence type="ECO:0000313" key="20">
    <source>
        <dbReference type="EMBL" id="OXA44684.1"/>
    </source>
</evidence>
<dbReference type="InterPro" id="IPR006029">
    <property type="entry name" value="Neurotrans-gated_channel_TM"/>
</dbReference>
<evidence type="ECO:0000313" key="21">
    <source>
        <dbReference type="Proteomes" id="UP000198287"/>
    </source>
</evidence>
<gene>
    <name evidence="20" type="ORF">Fcan01_20680</name>
</gene>
<evidence type="ECO:0000256" key="5">
    <source>
        <dbReference type="ARBA" id="ARBA00022692"/>
    </source>
</evidence>
<comment type="subcellular location">
    <subcellularLocation>
        <location evidence="16">Postsynaptic cell membrane</location>
        <topology evidence="16">Multi-pass membrane protein</topology>
    </subcellularLocation>
</comment>
<keyword evidence="10" id="KW-1015">Disulfide bond</keyword>
<dbReference type="InterPro" id="IPR036719">
    <property type="entry name" value="Neuro-gated_channel_TM_sf"/>
</dbReference>
<sequence>MNSCIRILVTIATIQSLSASPEEAKIIDKILTNYNKLTRPVARHDAKVTVEIGMTLLQIIQVDEKQQIITINAWLHNHWSDAALIWDPLQHDNITMVRIPANLIWHPDVMLHRTANEQMFQAAQHRGEQNANIMSDGLVVFVPAMIIKTICKMDVTWFPFDSQSCHFQFGSWTYSEREFDLQIVTNMSDPTDVSEYVANGEWKLVAFTVSRINRKYDCCEDRYPSVLFKIEIKREILYYWFNLIVPAGLIGFLAVLGFTLPPDSTEKLSLGVTVLFSLIVFINVISESMPSTSDGIPLLGTYFNCVMFAIASSVVSTIVVNVRIRSQHGPQRIGRKTQVVLLRWLPWLLRIDVRRKPNEEQIQKINKVGKSDLKANLHPDVDSIKTEVVGNVDKDELREQWMFAAVVVERLCFVISICFAFVSTAIMLISAYTED</sequence>
<evidence type="ECO:0000256" key="11">
    <source>
        <dbReference type="ARBA" id="ARBA00023170"/>
    </source>
</evidence>
<evidence type="ECO:0000256" key="1">
    <source>
        <dbReference type="ARBA" id="ARBA00003328"/>
    </source>
</evidence>
<dbReference type="SUPFAM" id="SSF90112">
    <property type="entry name" value="Neurotransmitter-gated ion-channel transmembrane pore"/>
    <property type="match status" value="1"/>
</dbReference>
<dbReference type="STRING" id="158441.A0A226DIL7"/>
<protein>
    <submittedName>
        <fullName evidence="20">Acetylcholine receptor subunit alpha-type acr-16</fullName>
    </submittedName>
</protein>
<dbReference type="GO" id="GO:0022848">
    <property type="term" value="F:acetylcholine-gated monoatomic cation-selective channel activity"/>
    <property type="evidence" value="ECO:0007669"/>
    <property type="project" value="InterPro"/>
</dbReference>
<keyword evidence="14" id="KW-1071">Ligand-gated ion channel</keyword>
<dbReference type="InterPro" id="IPR006202">
    <property type="entry name" value="Neur_chan_lig-bd"/>
</dbReference>
<dbReference type="PRINTS" id="PR00252">
    <property type="entry name" value="NRIONCHANNEL"/>
</dbReference>
<keyword evidence="15 17" id="KW-0407">Ion channel</keyword>
<dbReference type="SUPFAM" id="SSF63712">
    <property type="entry name" value="Nicotinic receptor ligand binding domain-like"/>
    <property type="match status" value="1"/>
</dbReference>
<keyword evidence="9 17" id="KW-0472">Membrane</keyword>
<feature type="domain" description="Neurotransmitter-gated ion-channel ligand-binding" evidence="18">
    <location>
        <begin position="24"/>
        <end position="235"/>
    </location>
</feature>
<keyword evidence="4" id="KW-1003">Cell membrane</keyword>
<comment type="caution">
    <text evidence="20">The sequence shown here is derived from an EMBL/GenBank/DDBJ whole genome shotgun (WGS) entry which is preliminary data.</text>
</comment>